<gene>
    <name evidence="2" type="ORF">SAMN06296052_103183</name>
</gene>
<organism evidence="2 3">
    <name type="scientific">Pontibacter ummariensis</name>
    <dbReference type="NCBI Taxonomy" id="1610492"/>
    <lineage>
        <taxon>Bacteria</taxon>
        <taxon>Pseudomonadati</taxon>
        <taxon>Bacteroidota</taxon>
        <taxon>Cytophagia</taxon>
        <taxon>Cytophagales</taxon>
        <taxon>Hymenobacteraceae</taxon>
        <taxon>Pontibacter</taxon>
    </lineage>
</organism>
<dbReference type="EMBL" id="FZOQ01000003">
    <property type="protein sequence ID" value="SNS22155.1"/>
    <property type="molecule type" value="Genomic_DNA"/>
</dbReference>
<name>A0A239CPT8_9BACT</name>
<feature type="transmembrane region" description="Helical" evidence="1">
    <location>
        <begin position="6"/>
        <end position="26"/>
    </location>
</feature>
<dbReference type="Proteomes" id="UP000198432">
    <property type="component" value="Unassembled WGS sequence"/>
</dbReference>
<dbReference type="AlphaFoldDB" id="A0A239CPT8"/>
<keyword evidence="3" id="KW-1185">Reference proteome</keyword>
<accession>A0A239CPT8</accession>
<protein>
    <submittedName>
        <fullName evidence="2">Uncharacterized protein</fullName>
    </submittedName>
</protein>
<evidence type="ECO:0000256" key="1">
    <source>
        <dbReference type="SAM" id="Phobius"/>
    </source>
</evidence>
<keyword evidence="1" id="KW-0472">Membrane</keyword>
<evidence type="ECO:0000313" key="3">
    <source>
        <dbReference type="Proteomes" id="UP000198432"/>
    </source>
</evidence>
<proteinExistence type="predicted"/>
<keyword evidence="1" id="KW-0812">Transmembrane</keyword>
<reference evidence="3" key="1">
    <citation type="submission" date="2017-06" db="EMBL/GenBank/DDBJ databases">
        <authorList>
            <person name="Varghese N."/>
            <person name="Submissions S."/>
        </authorList>
    </citation>
    <scope>NUCLEOTIDE SEQUENCE [LARGE SCALE GENOMIC DNA]</scope>
    <source>
        <strain evidence="3">NKM1</strain>
    </source>
</reference>
<keyword evidence="1" id="KW-1133">Transmembrane helix</keyword>
<sequence length="72" mass="7790">MVATFWIVSGGIIILLALAVFTIMLLQEDALKQQKAAPVFNREATPFQKVSAGVPEQALVKDPSPERVPEAV</sequence>
<evidence type="ECO:0000313" key="2">
    <source>
        <dbReference type="EMBL" id="SNS22155.1"/>
    </source>
</evidence>